<name>A0A919FBL7_9XANT</name>
<evidence type="ECO:0000313" key="8">
    <source>
        <dbReference type="EMBL" id="GHH59711.1"/>
    </source>
</evidence>
<evidence type="ECO:0000256" key="1">
    <source>
        <dbReference type="ARBA" id="ARBA00004571"/>
    </source>
</evidence>
<reference evidence="8" key="1">
    <citation type="journal article" date="2014" name="Int. J. Syst. Evol. Microbiol.">
        <title>Complete genome sequence of Corynebacterium casei LMG S-19264T (=DSM 44701T), isolated from a smear-ripened cheese.</title>
        <authorList>
            <consortium name="US DOE Joint Genome Institute (JGI-PGF)"/>
            <person name="Walter F."/>
            <person name="Albersmeier A."/>
            <person name="Kalinowski J."/>
            <person name="Ruckert C."/>
        </authorList>
    </citation>
    <scope>NUCLEOTIDE SEQUENCE</scope>
    <source>
        <strain evidence="8">JCM 13306</strain>
    </source>
</reference>
<dbReference type="GO" id="GO:0009279">
    <property type="term" value="C:cell outer membrane"/>
    <property type="evidence" value="ECO:0007669"/>
    <property type="project" value="UniProtKB-SubCell"/>
</dbReference>
<reference evidence="8" key="2">
    <citation type="submission" date="2020-09" db="EMBL/GenBank/DDBJ databases">
        <authorList>
            <person name="Sun Q."/>
            <person name="Ohkuma M."/>
        </authorList>
    </citation>
    <scope>NUCLEOTIDE SEQUENCE</scope>
    <source>
        <strain evidence="8">JCM 13306</strain>
    </source>
</reference>
<dbReference type="Pfam" id="PF03349">
    <property type="entry name" value="Toluene_X"/>
    <property type="match status" value="1"/>
</dbReference>
<keyword evidence="3" id="KW-1134">Transmembrane beta strand</keyword>
<gene>
    <name evidence="8" type="primary">ompP1</name>
    <name evidence="8" type="ORF">GCM10009090_34190</name>
</gene>
<evidence type="ECO:0000256" key="5">
    <source>
        <dbReference type="ARBA" id="ARBA00022729"/>
    </source>
</evidence>
<dbReference type="SUPFAM" id="SSF56935">
    <property type="entry name" value="Porins"/>
    <property type="match status" value="1"/>
</dbReference>
<dbReference type="InterPro" id="IPR005017">
    <property type="entry name" value="OMPP1/FadL/TodX"/>
</dbReference>
<evidence type="ECO:0000256" key="4">
    <source>
        <dbReference type="ARBA" id="ARBA00022692"/>
    </source>
</evidence>
<dbReference type="Gene3D" id="2.40.160.60">
    <property type="entry name" value="Outer membrane protein transport protein (OMPP1/FadL/TodX)"/>
    <property type="match status" value="1"/>
</dbReference>
<dbReference type="PANTHER" id="PTHR35093">
    <property type="entry name" value="OUTER MEMBRANE PROTEIN NMB0088-RELATED"/>
    <property type="match status" value="1"/>
</dbReference>
<evidence type="ECO:0000256" key="3">
    <source>
        <dbReference type="ARBA" id="ARBA00022452"/>
    </source>
</evidence>
<evidence type="ECO:0000256" key="6">
    <source>
        <dbReference type="ARBA" id="ARBA00023136"/>
    </source>
</evidence>
<dbReference type="AlphaFoldDB" id="A0A919FBL7"/>
<organism evidence="8 9">
    <name type="scientific">Xanthomonas boreopolis</name>
    <dbReference type="NCBI Taxonomy" id="86183"/>
    <lineage>
        <taxon>Bacteria</taxon>
        <taxon>Pseudomonadati</taxon>
        <taxon>Pseudomonadota</taxon>
        <taxon>Gammaproteobacteria</taxon>
        <taxon>Lysobacterales</taxon>
        <taxon>Lysobacteraceae</taxon>
        <taxon>Xanthomonas</taxon>
    </lineage>
</organism>
<accession>A0A919FBL7</accession>
<comment type="similarity">
    <text evidence="2">Belongs to the OmpP1/FadL family.</text>
</comment>
<keyword evidence="7" id="KW-0998">Cell outer membrane</keyword>
<dbReference type="PANTHER" id="PTHR35093:SF3">
    <property type="entry name" value="LONG-CHAIN FATTY ACID TRANSPORT PROTEIN"/>
    <property type="match status" value="1"/>
</dbReference>
<keyword evidence="5" id="KW-0732">Signal</keyword>
<sequence>MAKPPGWPSQARVKNNSKVSGEHYMSNISQFSRITALAVGIAGVLAFGQAHGAAFQLKENSAKGQGRAFAGSGSAPDDAAIIVNNPAGMRLLDGRQFEANVSAISFGAKFKGDATYANGAPISGGNGGDAGTIAPVPALYFHVPFGEKDNMHFGTSLTVPYGFKTEYDRTWKGRYNGVKTELETIDLNFAFSYDVNPYVSFGASVFAERLNVDLSSALDMGSVISGTAQQRAAATALAQGATAAQAAAAARAAAQQMAALGFAPGTADGYLRIKGDEVSVGYTLGTLLTPVEGTNIGFSYRSKVEHKITDGTADFTVPANAAALLATTAPGTFIDSKGRATITLPASATVSFTHRINDQWSIMADVTRTAWSKFDQVTVDFSSNQPDNVLPFHYRDTTFASIGADYRVSDALTLRGGLAYDQTPTTDAHRDVRVPDTTRKWLSLGLSWTPSANTEYTVGYTHLFTSDPNVRSTSSTNSVVAGTYDVSGDILAGAFKYKF</sequence>
<keyword evidence="6" id="KW-0472">Membrane</keyword>
<evidence type="ECO:0000256" key="7">
    <source>
        <dbReference type="ARBA" id="ARBA00023237"/>
    </source>
</evidence>
<keyword evidence="9" id="KW-1185">Reference proteome</keyword>
<proteinExistence type="inferred from homology"/>
<evidence type="ECO:0000256" key="2">
    <source>
        <dbReference type="ARBA" id="ARBA00008163"/>
    </source>
</evidence>
<dbReference type="Proteomes" id="UP000623958">
    <property type="component" value="Unassembled WGS sequence"/>
</dbReference>
<keyword evidence="4" id="KW-0812">Transmembrane</keyword>
<evidence type="ECO:0000313" key="9">
    <source>
        <dbReference type="Proteomes" id="UP000623958"/>
    </source>
</evidence>
<comment type="subcellular location">
    <subcellularLocation>
        <location evidence="1">Cell outer membrane</location>
        <topology evidence="1">Multi-pass membrane protein</topology>
    </subcellularLocation>
</comment>
<dbReference type="EMBL" id="BNBA01000039">
    <property type="protein sequence ID" value="GHH59711.1"/>
    <property type="molecule type" value="Genomic_DNA"/>
</dbReference>
<comment type="caution">
    <text evidence="8">The sequence shown here is derived from an EMBL/GenBank/DDBJ whole genome shotgun (WGS) entry which is preliminary data.</text>
</comment>
<protein>
    <submittedName>
        <fullName evidence="8">Membrane protein</fullName>
    </submittedName>
</protein>
<dbReference type="GO" id="GO:0015483">
    <property type="term" value="F:long-chain fatty acid transporting porin activity"/>
    <property type="evidence" value="ECO:0007669"/>
    <property type="project" value="TreeGrafter"/>
</dbReference>